<accession>A0A1I6ARL4</accession>
<reference evidence="2" key="1">
    <citation type="submission" date="2016-10" db="EMBL/GenBank/DDBJ databases">
        <authorList>
            <person name="Varghese N."/>
            <person name="Submissions S."/>
        </authorList>
    </citation>
    <scope>NUCLEOTIDE SEQUENCE [LARGE SCALE GENOMIC DNA]</scope>
    <source>
        <strain evidence="2">CGMCC 4.5579</strain>
    </source>
</reference>
<protein>
    <submittedName>
        <fullName evidence="1">Uncharacterized protein</fullName>
    </submittedName>
</protein>
<keyword evidence="2" id="KW-1185">Reference proteome</keyword>
<dbReference type="Proteomes" id="UP000198727">
    <property type="component" value="Unassembled WGS sequence"/>
</dbReference>
<organism evidence="1 2">
    <name type="scientific">Amycolatopsis arida</name>
    <dbReference type="NCBI Taxonomy" id="587909"/>
    <lineage>
        <taxon>Bacteria</taxon>
        <taxon>Bacillati</taxon>
        <taxon>Actinomycetota</taxon>
        <taxon>Actinomycetes</taxon>
        <taxon>Pseudonocardiales</taxon>
        <taxon>Pseudonocardiaceae</taxon>
        <taxon>Amycolatopsis</taxon>
    </lineage>
</organism>
<proteinExistence type="predicted"/>
<gene>
    <name evidence="1" type="ORF">SAMN05421810_11432</name>
</gene>
<name>A0A1I6ARL4_9PSEU</name>
<dbReference type="EMBL" id="FOWW01000014">
    <property type="protein sequence ID" value="SFQ71229.1"/>
    <property type="molecule type" value="Genomic_DNA"/>
</dbReference>
<dbReference type="STRING" id="587909.SAMN05421810_11432"/>
<evidence type="ECO:0000313" key="1">
    <source>
        <dbReference type="EMBL" id="SFQ71229.1"/>
    </source>
</evidence>
<sequence length="199" mass="21659">MPCGTLARDVAGPRSLLVGVPRWRPPAGRRPVPARDALALSVSDDMFPPTAPAVPVYPVPGVDRAVVAGQWSDWLRLVVRRAAAREPADVRGDFFELGGWPELAAAHAALDEPMRNWERERVRDQSPPCGDLWLTEFVNGLAGELGRPVRPFALVITRAPVHGSFWHRRTPTHVLASGTVLADTATFRAAFAPVARELA</sequence>
<evidence type="ECO:0000313" key="2">
    <source>
        <dbReference type="Proteomes" id="UP000198727"/>
    </source>
</evidence>
<dbReference type="AlphaFoldDB" id="A0A1I6ARL4"/>